<accession>A0ABR2Z0B6</accession>
<evidence type="ECO:0000256" key="2">
    <source>
        <dbReference type="ARBA" id="ARBA00007132"/>
    </source>
</evidence>
<dbReference type="EMBL" id="JALJOT010000002">
    <property type="protein sequence ID" value="KAK9917411.1"/>
    <property type="molecule type" value="Genomic_DNA"/>
</dbReference>
<keyword evidence="4 8" id="KW-0805">Transcription regulation</keyword>
<gene>
    <name evidence="10" type="ORF">WJX75_004051</name>
</gene>
<evidence type="ECO:0000256" key="5">
    <source>
        <dbReference type="ARBA" id="ARBA00023163"/>
    </source>
</evidence>
<evidence type="ECO:0000256" key="7">
    <source>
        <dbReference type="ARBA" id="ARBA00023242"/>
    </source>
</evidence>
<feature type="domain" description="Transcription factor Tfb2 C-terminal" evidence="9">
    <location>
        <begin position="343"/>
        <end position="412"/>
    </location>
</feature>
<comment type="caution">
    <text evidence="10">The sequence shown here is derived from an EMBL/GenBank/DDBJ whole genome shotgun (WGS) entry which is preliminary data.</text>
</comment>
<keyword evidence="7 8" id="KW-0539">Nucleus</keyword>
<dbReference type="Pfam" id="PF18307">
    <property type="entry name" value="Tfb2_C"/>
    <property type="match status" value="1"/>
</dbReference>
<keyword evidence="5 8" id="KW-0804">Transcription</keyword>
<proteinExistence type="inferred from homology"/>
<reference evidence="10 11" key="1">
    <citation type="journal article" date="2024" name="Nat. Commun.">
        <title>Phylogenomics reveals the evolutionary origins of lichenization in chlorophyte algae.</title>
        <authorList>
            <person name="Puginier C."/>
            <person name="Libourel C."/>
            <person name="Otte J."/>
            <person name="Skaloud P."/>
            <person name="Haon M."/>
            <person name="Grisel S."/>
            <person name="Petersen M."/>
            <person name="Berrin J.G."/>
            <person name="Delaux P.M."/>
            <person name="Dal Grande F."/>
            <person name="Keller J."/>
        </authorList>
    </citation>
    <scope>NUCLEOTIDE SEQUENCE [LARGE SCALE GENOMIC DNA]</scope>
    <source>
        <strain evidence="10 11">SAG 216-7</strain>
    </source>
</reference>
<evidence type="ECO:0000259" key="9">
    <source>
        <dbReference type="Pfam" id="PF18307"/>
    </source>
</evidence>
<keyword evidence="6 8" id="KW-0234">DNA repair</keyword>
<dbReference type="PANTHER" id="PTHR13152:SF0">
    <property type="entry name" value="GENERAL TRANSCRIPTION FACTOR IIH SUBUNIT 4"/>
    <property type="match status" value="1"/>
</dbReference>
<organism evidence="10 11">
    <name type="scientific">Coccomyxa subellipsoidea</name>
    <dbReference type="NCBI Taxonomy" id="248742"/>
    <lineage>
        <taxon>Eukaryota</taxon>
        <taxon>Viridiplantae</taxon>
        <taxon>Chlorophyta</taxon>
        <taxon>core chlorophytes</taxon>
        <taxon>Trebouxiophyceae</taxon>
        <taxon>Trebouxiophyceae incertae sedis</taxon>
        <taxon>Coccomyxaceae</taxon>
        <taxon>Coccomyxa</taxon>
    </lineage>
</organism>
<comment type="subcellular location">
    <subcellularLocation>
        <location evidence="1 8">Nucleus</location>
    </subcellularLocation>
</comment>
<evidence type="ECO:0000256" key="1">
    <source>
        <dbReference type="ARBA" id="ARBA00004123"/>
    </source>
</evidence>
<evidence type="ECO:0000256" key="4">
    <source>
        <dbReference type="ARBA" id="ARBA00023015"/>
    </source>
</evidence>
<dbReference type="Proteomes" id="UP001491310">
    <property type="component" value="Unassembled WGS sequence"/>
</dbReference>
<keyword evidence="11" id="KW-1185">Reference proteome</keyword>
<dbReference type="InterPro" id="IPR040662">
    <property type="entry name" value="Tfb2_C"/>
</dbReference>
<dbReference type="PANTHER" id="PTHR13152">
    <property type="entry name" value="TFIIH, POLYPEPTIDE 4"/>
    <property type="match status" value="1"/>
</dbReference>
<evidence type="ECO:0000313" key="11">
    <source>
        <dbReference type="Proteomes" id="UP001491310"/>
    </source>
</evidence>
<dbReference type="InterPro" id="IPR004598">
    <property type="entry name" value="TFIIH_p52/Tfb2"/>
</dbReference>
<comment type="function">
    <text evidence="8">Component of the general transcription and DNA repair factor IIH (TFIIH) core complex which is involved in general and transcription-coupled nucleotide excision repair (NER) of damaged DNA.</text>
</comment>
<evidence type="ECO:0000256" key="3">
    <source>
        <dbReference type="ARBA" id="ARBA00022763"/>
    </source>
</evidence>
<evidence type="ECO:0000256" key="8">
    <source>
        <dbReference type="RuleBase" id="RU364024"/>
    </source>
</evidence>
<evidence type="ECO:0000256" key="6">
    <source>
        <dbReference type="ARBA" id="ARBA00023204"/>
    </source>
</evidence>
<sequence length="415" mass="45787">MLFLDVHVTSSEVDGWIAQNSKSKHAAAINRLKGLQLLLPYSAASKSGQVPAFLLHPVFRDQLRWAVSTGGRMGAGEVPAVVLQKAPSRDELSSYAQQQWETLMLYLVGSVDRAPSPSPLIKAPRLDVDKILAGAHLMTGTKKSRSIEEQGFQFLLSDTYSQLWRLLRAYIAGGEERSGAPLGTILNFLLQLGFREVGSPFALSELDDTQRHIAADMAQLGLLMPFAVKDGSVWLAPTRLALALAGSSSGQTQHDVTDGFIVVETNYRVYAYTSSLLHTAILRLFTRCECILPNLFVGVLTRESVSGALSCSLSADQIVLYLRQHAHPHVAARSPVVPEVVADQVRLWQADTQRVRHDRALLYDDFPSEQVFRLSAQKARSLGVWLWEDPKAGMGRLAVQECGHEAMREYIKSIK</sequence>
<dbReference type="Gene3D" id="3.30.70.2610">
    <property type="match status" value="1"/>
</dbReference>
<protein>
    <recommendedName>
        <fullName evidence="8">RNA polymerase II transcription factor B subunit 2</fullName>
    </recommendedName>
</protein>
<keyword evidence="3 8" id="KW-0227">DNA damage</keyword>
<dbReference type="Pfam" id="PF03849">
    <property type="entry name" value="Tfb2"/>
    <property type="match status" value="1"/>
</dbReference>
<comment type="similarity">
    <text evidence="2 8">Belongs to the TFB2 family.</text>
</comment>
<evidence type="ECO:0000313" key="10">
    <source>
        <dbReference type="EMBL" id="KAK9917411.1"/>
    </source>
</evidence>
<name>A0ABR2Z0B6_9CHLO</name>